<dbReference type="InterPro" id="IPR050114">
    <property type="entry name" value="UPF0173_UPF0282_UlaG_hydrolase"/>
</dbReference>
<dbReference type="PANTHER" id="PTHR43546">
    <property type="entry name" value="UPF0173 METAL-DEPENDENT HYDROLASE MJ1163-RELATED"/>
    <property type="match status" value="1"/>
</dbReference>
<dbReference type="SUPFAM" id="SSF56281">
    <property type="entry name" value="Metallo-hydrolase/oxidoreductase"/>
    <property type="match status" value="1"/>
</dbReference>
<evidence type="ECO:0000313" key="3">
    <source>
        <dbReference type="Proteomes" id="UP001430848"/>
    </source>
</evidence>
<sequence length="308" mass="33789">MSKPTTTETGPPPPLRATFVGVSTILLSAGRDAVLIDGFFTRPSYLPVFLGKIQPDERVVAECLARLGVVEEGVEPNTDSTTDPRTHTLHAVLVAHTHFDHALDAPLVCKRTGARLVGSESLHNLGRGQGVPEEQMVLAKDGAVLDYGPLRVRVLEGVHSPGDVAPGEIEGPLAMPAPYKALRTGRCYSFLVEHRGRRVFVHPSANYVKGRLGGLGEVDWLFLGVGVLGKQPGEFMEQYWREVVEALGPKQVVPIHWDNFWKPLSVPLLPLPWFLDRFSVAEAWLREKCKAAGIDLRVMQVWDAVDCA</sequence>
<dbReference type="InterPro" id="IPR001279">
    <property type="entry name" value="Metallo-B-lactamas"/>
</dbReference>
<gene>
    <name evidence="2" type="ORF">SLS63_004541</name>
</gene>
<proteinExistence type="predicted"/>
<dbReference type="Pfam" id="PF12706">
    <property type="entry name" value="Lactamase_B_2"/>
    <property type="match status" value="1"/>
</dbReference>
<dbReference type="PANTHER" id="PTHR43546:SF3">
    <property type="entry name" value="UPF0173 METAL-DEPENDENT HYDROLASE MJ1163"/>
    <property type="match status" value="1"/>
</dbReference>
<reference evidence="2 3" key="1">
    <citation type="submission" date="2024-02" db="EMBL/GenBank/DDBJ databases">
        <title>De novo assembly and annotation of 12 fungi associated with fruit tree decline syndrome in Ontario, Canada.</title>
        <authorList>
            <person name="Sulman M."/>
            <person name="Ellouze W."/>
            <person name="Ilyukhin E."/>
        </authorList>
    </citation>
    <scope>NUCLEOTIDE SEQUENCE [LARGE SCALE GENOMIC DNA]</scope>
    <source>
        <strain evidence="2 3">M169</strain>
    </source>
</reference>
<comment type="caution">
    <text evidence="2">The sequence shown here is derived from an EMBL/GenBank/DDBJ whole genome shotgun (WGS) entry which is preliminary data.</text>
</comment>
<dbReference type="CDD" id="cd06262">
    <property type="entry name" value="metallo-hydrolase-like_MBL-fold"/>
    <property type="match status" value="1"/>
</dbReference>
<evidence type="ECO:0000259" key="1">
    <source>
        <dbReference type="SMART" id="SM00849"/>
    </source>
</evidence>
<evidence type="ECO:0000313" key="2">
    <source>
        <dbReference type="EMBL" id="KAK7733756.1"/>
    </source>
</evidence>
<protein>
    <recommendedName>
        <fullName evidence="1">Metallo-beta-lactamase domain-containing protein</fullName>
    </recommendedName>
</protein>
<dbReference type="EMBL" id="JAKNSF020000017">
    <property type="protein sequence ID" value="KAK7733756.1"/>
    <property type="molecule type" value="Genomic_DNA"/>
</dbReference>
<accession>A0ABR1PD88</accession>
<organism evidence="2 3">
    <name type="scientific">Diaporthe eres</name>
    <name type="common">Phomopsis oblonga</name>
    <dbReference type="NCBI Taxonomy" id="83184"/>
    <lineage>
        <taxon>Eukaryota</taxon>
        <taxon>Fungi</taxon>
        <taxon>Dikarya</taxon>
        <taxon>Ascomycota</taxon>
        <taxon>Pezizomycotina</taxon>
        <taxon>Sordariomycetes</taxon>
        <taxon>Sordariomycetidae</taxon>
        <taxon>Diaporthales</taxon>
        <taxon>Diaporthaceae</taxon>
        <taxon>Diaporthe</taxon>
        <taxon>Diaporthe eres species complex</taxon>
    </lineage>
</organism>
<name>A0ABR1PD88_DIAER</name>
<dbReference type="InterPro" id="IPR036866">
    <property type="entry name" value="RibonucZ/Hydroxyglut_hydro"/>
</dbReference>
<feature type="domain" description="Metallo-beta-lactamase" evidence="1">
    <location>
        <begin position="21"/>
        <end position="256"/>
    </location>
</feature>
<dbReference type="Gene3D" id="3.60.15.10">
    <property type="entry name" value="Ribonuclease Z/Hydroxyacylglutathione hydrolase-like"/>
    <property type="match status" value="1"/>
</dbReference>
<keyword evidence="3" id="KW-1185">Reference proteome</keyword>
<dbReference type="SMART" id="SM00849">
    <property type="entry name" value="Lactamase_B"/>
    <property type="match status" value="1"/>
</dbReference>
<dbReference type="Proteomes" id="UP001430848">
    <property type="component" value="Unassembled WGS sequence"/>
</dbReference>